<evidence type="ECO:0000256" key="1">
    <source>
        <dbReference type="SAM" id="Coils"/>
    </source>
</evidence>
<evidence type="ECO:0000313" key="3">
    <source>
        <dbReference type="Proteomes" id="UP000540698"/>
    </source>
</evidence>
<name>A0A7X6R7B7_9NOCA</name>
<dbReference type="AlphaFoldDB" id="A0A7X6R7B7"/>
<accession>A0A7X6R7B7</accession>
<keyword evidence="1" id="KW-0175">Coiled coil</keyword>
<gene>
    <name evidence="2" type="ORF">HGB38_35415</name>
</gene>
<dbReference type="RefSeq" id="WP_062978051.1">
    <property type="nucleotide sequence ID" value="NZ_JAAXOS010000036.1"/>
</dbReference>
<comment type="caution">
    <text evidence="2">The sequence shown here is derived from an EMBL/GenBank/DDBJ whole genome shotgun (WGS) entry which is preliminary data.</text>
</comment>
<sequence>MPESAGKGRDLLGLATRVKALAVADPVLDLERRKALLSTDWTGYQMEELALTAIDTVTLKMDFDDGVRAEDVVSSVAAVAALQLPDRGHDEHGAVARWVLDCLINVGTVDRGFSHVYGTAVGGRYASHLFSFKLLREVVGADGKPRLRASNEAIAVLVGAVDIDIASEQVAADAKLDALVNRGRLIDAHRAAEMALRRTVQYAEHIRTQLDGMHRDIRTVDWVRDVQPVQVEAMTHIEERIRAESAIKDNVARIMENSTEQATPAQAGELIEILEQCLRRNAALQANLQQVGERFRAEQERQTFVPPPSRSYVDLGRQLLEPALAMPLRHVGPLLEDFVTVSTSPHRPAVVYLPDLVEGLMRLPADSDHDDSLIIEPEFGDVEDIALFTHEQHARVEELLERVDDSGVRLSTLLANARQIAATDRCGENLDHLLGLRVLGLFGAPRHDLAHDTLLAALVDQRMLDDEIFAGDDLLVVRSRPVALIPVDDHERPSE</sequence>
<organism evidence="2 3">
    <name type="scientific">Nocardia gamkensis</name>
    <dbReference type="NCBI Taxonomy" id="352869"/>
    <lineage>
        <taxon>Bacteria</taxon>
        <taxon>Bacillati</taxon>
        <taxon>Actinomycetota</taxon>
        <taxon>Actinomycetes</taxon>
        <taxon>Mycobacteriales</taxon>
        <taxon>Nocardiaceae</taxon>
        <taxon>Nocardia</taxon>
    </lineage>
</organism>
<proteinExistence type="predicted"/>
<dbReference type="Proteomes" id="UP000540698">
    <property type="component" value="Unassembled WGS sequence"/>
</dbReference>
<dbReference type="EMBL" id="JAAXOS010000036">
    <property type="protein sequence ID" value="NKY31434.1"/>
    <property type="molecule type" value="Genomic_DNA"/>
</dbReference>
<reference evidence="2 3" key="1">
    <citation type="submission" date="2020-04" db="EMBL/GenBank/DDBJ databases">
        <title>MicrobeNet Type strains.</title>
        <authorList>
            <person name="Nicholson A.C."/>
        </authorList>
    </citation>
    <scope>NUCLEOTIDE SEQUENCE [LARGE SCALE GENOMIC DNA]</scope>
    <source>
        <strain evidence="2 3">DSM 44956</strain>
    </source>
</reference>
<protein>
    <submittedName>
        <fullName evidence="2">Uncharacterized protein</fullName>
    </submittedName>
</protein>
<feature type="coiled-coil region" evidence="1">
    <location>
        <begin position="274"/>
        <end position="301"/>
    </location>
</feature>
<keyword evidence="3" id="KW-1185">Reference proteome</keyword>
<evidence type="ECO:0000313" key="2">
    <source>
        <dbReference type="EMBL" id="NKY31434.1"/>
    </source>
</evidence>